<feature type="compositionally biased region" description="Low complexity" evidence="1">
    <location>
        <begin position="287"/>
        <end position="296"/>
    </location>
</feature>
<comment type="caution">
    <text evidence="2">The sequence shown here is derived from an EMBL/GenBank/DDBJ whole genome shotgun (WGS) entry which is preliminary data.</text>
</comment>
<feature type="region of interest" description="Disordered" evidence="1">
    <location>
        <begin position="265"/>
        <end position="314"/>
    </location>
</feature>
<reference evidence="2" key="1">
    <citation type="submission" date="2020-06" db="EMBL/GenBank/DDBJ databases">
        <authorList>
            <consortium name="Plant Systems Biology data submission"/>
        </authorList>
    </citation>
    <scope>NUCLEOTIDE SEQUENCE</scope>
    <source>
        <strain evidence="2">D6</strain>
    </source>
</reference>
<protein>
    <submittedName>
        <fullName evidence="2">Uncharacterized protein</fullName>
    </submittedName>
</protein>
<evidence type="ECO:0000313" key="3">
    <source>
        <dbReference type="Proteomes" id="UP001153069"/>
    </source>
</evidence>
<feature type="region of interest" description="Disordered" evidence="1">
    <location>
        <begin position="27"/>
        <end position="64"/>
    </location>
</feature>
<dbReference type="AlphaFoldDB" id="A0A9N8HWT5"/>
<feature type="region of interest" description="Disordered" evidence="1">
    <location>
        <begin position="94"/>
        <end position="153"/>
    </location>
</feature>
<organism evidence="2 3">
    <name type="scientific">Seminavis robusta</name>
    <dbReference type="NCBI Taxonomy" id="568900"/>
    <lineage>
        <taxon>Eukaryota</taxon>
        <taxon>Sar</taxon>
        <taxon>Stramenopiles</taxon>
        <taxon>Ochrophyta</taxon>
        <taxon>Bacillariophyta</taxon>
        <taxon>Bacillariophyceae</taxon>
        <taxon>Bacillariophycidae</taxon>
        <taxon>Naviculales</taxon>
        <taxon>Naviculaceae</taxon>
        <taxon>Seminavis</taxon>
    </lineage>
</organism>
<feature type="compositionally biased region" description="Basic and acidic residues" evidence="1">
    <location>
        <begin position="265"/>
        <end position="284"/>
    </location>
</feature>
<sequence length="474" mass="53477">MVSRTYDESYYEAMAYKHHHHEISGPQGNSYSYYHDSQALGSGEKSSLYPQVTSSSPLPHKQSYHSEVPSFFGEVESDRYYDRWSAAPQPVIQRGDYYEEEDEEEDQRRMNELEEHRRAKEEEERRPIHRYEDARRQARARKELQERARKQEQAQEEAAVQARKAAIAEMSPSGTIPKAKFPHLLSTAHQRWDSGSTFLTKSVTTNKNTAAGGPCTGSPVSSFKNPNEIGFRKGESDHCSDISKVSWDPPYTYCAASMHSERKPLHLCKSEEEDSSTRGMEKKQLPHHSISSSSSRKLPRHSLKGTTTSVCSGSEPSTCISLNYLYQYESSHDIRVGAFAEQTSDDGSYRYPLERKDSSRQRKLPPPVGLKRRGNDDDDDDCRVGAFAQKPPQRMVTVEIQPGFSLPLRGSQETLEAVREGRVLNTCCLACCTNLVVKYDCDFVICPADHCRVVSPVEGGFGTMEFVGLGFRAS</sequence>
<feature type="region of interest" description="Disordered" evidence="1">
    <location>
        <begin position="346"/>
        <end position="379"/>
    </location>
</feature>
<dbReference type="EMBL" id="CAICTM010002300">
    <property type="protein sequence ID" value="CAB9528716.1"/>
    <property type="molecule type" value="Genomic_DNA"/>
</dbReference>
<dbReference type="Proteomes" id="UP001153069">
    <property type="component" value="Unassembled WGS sequence"/>
</dbReference>
<accession>A0A9N8HWT5</accession>
<evidence type="ECO:0000256" key="1">
    <source>
        <dbReference type="SAM" id="MobiDB-lite"/>
    </source>
</evidence>
<evidence type="ECO:0000313" key="2">
    <source>
        <dbReference type="EMBL" id="CAB9528716.1"/>
    </source>
</evidence>
<gene>
    <name evidence="2" type="ORF">SEMRO_2302_G322500.1</name>
</gene>
<keyword evidence="3" id="KW-1185">Reference proteome</keyword>
<feature type="compositionally biased region" description="Polar residues" evidence="1">
    <location>
        <begin position="44"/>
        <end position="57"/>
    </location>
</feature>
<proteinExistence type="predicted"/>
<name>A0A9N8HWT5_9STRA</name>
<feature type="compositionally biased region" description="Basic and acidic residues" evidence="1">
    <location>
        <begin position="106"/>
        <end position="153"/>
    </location>
</feature>
<feature type="compositionally biased region" description="Polar residues" evidence="1">
    <location>
        <begin position="305"/>
        <end position="314"/>
    </location>
</feature>